<evidence type="ECO:0000256" key="5">
    <source>
        <dbReference type="ARBA" id="ARBA00023157"/>
    </source>
</evidence>
<dbReference type="InterPro" id="IPR018114">
    <property type="entry name" value="TRYPSIN_HIS"/>
</dbReference>
<dbReference type="AlphaFoldDB" id="A0A9Q0BLM4"/>
<dbReference type="FunFam" id="2.40.10.10:FF:000028">
    <property type="entry name" value="Serine protease easter"/>
    <property type="match status" value="1"/>
</dbReference>
<keyword evidence="8" id="KW-0645">Protease</keyword>
<gene>
    <name evidence="11" type="ORF">M5D96_011000</name>
</gene>
<keyword evidence="4" id="KW-0865">Zymogen</keyword>
<dbReference type="PROSITE" id="PS00134">
    <property type="entry name" value="TRYPSIN_HIS"/>
    <property type="match status" value="1"/>
</dbReference>
<organism evidence="11 12">
    <name type="scientific">Drosophila gunungcola</name>
    <name type="common">fruit fly</name>
    <dbReference type="NCBI Taxonomy" id="103775"/>
    <lineage>
        <taxon>Eukaryota</taxon>
        <taxon>Metazoa</taxon>
        <taxon>Ecdysozoa</taxon>
        <taxon>Arthropoda</taxon>
        <taxon>Hexapoda</taxon>
        <taxon>Insecta</taxon>
        <taxon>Pterygota</taxon>
        <taxon>Neoptera</taxon>
        <taxon>Endopterygota</taxon>
        <taxon>Diptera</taxon>
        <taxon>Brachycera</taxon>
        <taxon>Muscomorpha</taxon>
        <taxon>Ephydroidea</taxon>
        <taxon>Drosophilidae</taxon>
        <taxon>Drosophila</taxon>
        <taxon>Sophophora</taxon>
    </lineage>
</organism>
<feature type="signal peptide" evidence="9">
    <location>
        <begin position="1"/>
        <end position="23"/>
    </location>
</feature>
<dbReference type="GO" id="GO:0004252">
    <property type="term" value="F:serine-type endopeptidase activity"/>
    <property type="evidence" value="ECO:0007669"/>
    <property type="project" value="InterPro"/>
</dbReference>
<proteinExistence type="inferred from homology"/>
<dbReference type="OrthoDB" id="9981647at2759"/>
<dbReference type="SMART" id="SM00020">
    <property type="entry name" value="Tryp_SPc"/>
    <property type="match status" value="1"/>
</dbReference>
<evidence type="ECO:0000256" key="1">
    <source>
        <dbReference type="ARBA" id="ARBA00022723"/>
    </source>
</evidence>
<evidence type="ECO:0000313" key="11">
    <source>
        <dbReference type="EMBL" id="KAI8036140.1"/>
    </source>
</evidence>
<dbReference type="CDD" id="cd00190">
    <property type="entry name" value="Tryp_SPc"/>
    <property type="match status" value="1"/>
</dbReference>
<keyword evidence="12" id="KW-1185">Reference proteome</keyword>
<keyword evidence="8" id="KW-0378">Hydrolase</keyword>
<evidence type="ECO:0000256" key="4">
    <source>
        <dbReference type="ARBA" id="ARBA00023145"/>
    </source>
</evidence>
<evidence type="ECO:0000256" key="8">
    <source>
        <dbReference type="RuleBase" id="RU363034"/>
    </source>
</evidence>
<comment type="caution">
    <text evidence="11">The sequence shown here is derived from an EMBL/GenBank/DDBJ whole genome shotgun (WGS) entry which is preliminary data.</text>
</comment>
<dbReference type="GO" id="GO:0006508">
    <property type="term" value="P:proteolysis"/>
    <property type="evidence" value="ECO:0007669"/>
    <property type="project" value="UniProtKB-KW"/>
</dbReference>
<keyword evidence="8" id="KW-0720">Serine protease</keyword>
<reference evidence="11" key="1">
    <citation type="journal article" date="2023" name="Genome Biol. Evol.">
        <title>Long-read-based Genome Assembly of Drosophila gunungcola Reveals Fewer Chemosensory Genes in Flower-breeding Species.</title>
        <authorList>
            <person name="Negi A."/>
            <person name="Liao B.Y."/>
            <person name="Yeh S.D."/>
        </authorList>
    </citation>
    <scope>NUCLEOTIDE SEQUENCE</scope>
    <source>
        <strain evidence="11">Sukarami</strain>
    </source>
</reference>
<dbReference type="InterPro" id="IPR001314">
    <property type="entry name" value="Peptidase_S1A"/>
</dbReference>
<feature type="chain" id="PRO_5040255215" description="Peptidase S1 domain-containing protein" evidence="9">
    <location>
        <begin position="24"/>
        <end position="362"/>
    </location>
</feature>
<keyword evidence="5" id="KW-1015">Disulfide bond</keyword>
<evidence type="ECO:0000256" key="3">
    <source>
        <dbReference type="ARBA" id="ARBA00022837"/>
    </source>
</evidence>
<keyword evidence="6" id="KW-0325">Glycoprotein</keyword>
<keyword evidence="1" id="KW-0479">Metal-binding</keyword>
<dbReference type="GO" id="GO:0046872">
    <property type="term" value="F:metal ion binding"/>
    <property type="evidence" value="ECO:0007669"/>
    <property type="project" value="UniProtKB-KW"/>
</dbReference>
<dbReference type="Proteomes" id="UP001059596">
    <property type="component" value="Unassembled WGS sequence"/>
</dbReference>
<dbReference type="PANTHER" id="PTHR24256">
    <property type="entry name" value="TRYPTASE-RELATED"/>
    <property type="match status" value="1"/>
</dbReference>
<comment type="similarity">
    <text evidence="7">Belongs to the peptidase S1 family. CLIP subfamily.</text>
</comment>
<name>A0A9Q0BLM4_9MUSC</name>
<dbReference type="PRINTS" id="PR00722">
    <property type="entry name" value="CHYMOTRYPSIN"/>
</dbReference>
<dbReference type="InterPro" id="IPR043504">
    <property type="entry name" value="Peptidase_S1_PA_chymotrypsin"/>
</dbReference>
<dbReference type="Gene3D" id="2.40.10.10">
    <property type="entry name" value="Trypsin-like serine proteases"/>
    <property type="match status" value="2"/>
</dbReference>
<sequence length="362" mass="40078">MVFRSVALGSLYLCGVLLSSSWAKPWLHFGYCGESGDGHCLPVEDCLEQQGYVEGKDSSECHNLICCQKKIYPQQVDSYCKNGLRPHISNGEETRIREFPWMAQLLYGDRLVPKCGGSLVGAKWVVTAAHCVPRKAHEEELRRVRLGVWDVRRQTETGQCHGPDCSPPPQVFSIDKAFAHDSYQPADKMGTNLEKHSYDIALLLLAGIVTYTEFIQPICLPPLYDLTRLAVYADYNLTIAGWGRTSEESEDTSPVKIKAHVKGWSPESCKMLYKDVGPSQMCAGGGPSRKSSCFGDSGGPVMVGNQLVGIVSLGEATCGFDRGPMVVTRVDYFVDWLEQYLLGPRSFNIVGPYLAPIIRTRQ</sequence>
<evidence type="ECO:0000256" key="9">
    <source>
        <dbReference type="SAM" id="SignalP"/>
    </source>
</evidence>
<dbReference type="PROSITE" id="PS50240">
    <property type="entry name" value="TRYPSIN_DOM"/>
    <property type="match status" value="1"/>
</dbReference>
<dbReference type="InterPro" id="IPR051487">
    <property type="entry name" value="Ser/Thr_Proteases_Immune/Dev"/>
</dbReference>
<dbReference type="SUPFAM" id="SSF50494">
    <property type="entry name" value="Trypsin-like serine proteases"/>
    <property type="match status" value="1"/>
</dbReference>
<evidence type="ECO:0000256" key="2">
    <source>
        <dbReference type="ARBA" id="ARBA00022729"/>
    </source>
</evidence>
<protein>
    <recommendedName>
        <fullName evidence="10">Peptidase S1 domain-containing protein</fullName>
    </recommendedName>
</protein>
<dbReference type="InterPro" id="IPR033116">
    <property type="entry name" value="TRYPSIN_SER"/>
</dbReference>
<evidence type="ECO:0000256" key="6">
    <source>
        <dbReference type="ARBA" id="ARBA00023180"/>
    </source>
</evidence>
<evidence type="ECO:0000313" key="12">
    <source>
        <dbReference type="Proteomes" id="UP001059596"/>
    </source>
</evidence>
<evidence type="ECO:0000256" key="7">
    <source>
        <dbReference type="ARBA" id="ARBA00024195"/>
    </source>
</evidence>
<accession>A0A9Q0BLM4</accession>
<evidence type="ECO:0000259" key="10">
    <source>
        <dbReference type="PROSITE" id="PS50240"/>
    </source>
</evidence>
<keyword evidence="2 9" id="KW-0732">Signal</keyword>
<dbReference type="EMBL" id="JAMKOV010000022">
    <property type="protein sequence ID" value="KAI8036140.1"/>
    <property type="molecule type" value="Genomic_DNA"/>
</dbReference>
<keyword evidence="3" id="KW-0106">Calcium</keyword>
<dbReference type="PROSITE" id="PS00135">
    <property type="entry name" value="TRYPSIN_SER"/>
    <property type="match status" value="1"/>
</dbReference>
<dbReference type="Pfam" id="PF00089">
    <property type="entry name" value="Trypsin"/>
    <property type="match status" value="1"/>
</dbReference>
<dbReference type="InterPro" id="IPR009003">
    <property type="entry name" value="Peptidase_S1_PA"/>
</dbReference>
<feature type="domain" description="Peptidase S1" evidence="10">
    <location>
        <begin position="88"/>
        <end position="342"/>
    </location>
</feature>
<dbReference type="InterPro" id="IPR001254">
    <property type="entry name" value="Trypsin_dom"/>
</dbReference>